<proteinExistence type="predicted"/>
<dbReference type="AlphaFoldDB" id="A0A6J4IGA5"/>
<reference evidence="1" key="1">
    <citation type="submission" date="2020-02" db="EMBL/GenBank/DDBJ databases">
        <authorList>
            <person name="Meier V. D."/>
        </authorList>
    </citation>
    <scope>NUCLEOTIDE SEQUENCE</scope>
    <source>
        <strain evidence="1">AVDCRST_MAG54</strain>
    </source>
</reference>
<name>A0A6J4IGA5_9PSEU</name>
<sequence length="49" mass="5336">MANRPPTATPQLSRRTKTLLIVAAVALVVLLGGARLVDVYVDWAWFGEV</sequence>
<accession>A0A6J4IGA5</accession>
<evidence type="ECO:0000313" key="1">
    <source>
        <dbReference type="EMBL" id="CAA9251873.1"/>
    </source>
</evidence>
<feature type="non-terminal residue" evidence="1">
    <location>
        <position position="49"/>
    </location>
</feature>
<organism evidence="1">
    <name type="scientific">uncultured Actinomycetospora sp</name>
    <dbReference type="NCBI Taxonomy" id="1135996"/>
    <lineage>
        <taxon>Bacteria</taxon>
        <taxon>Bacillati</taxon>
        <taxon>Actinomycetota</taxon>
        <taxon>Actinomycetes</taxon>
        <taxon>Pseudonocardiales</taxon>
        <taxon>Pseudonocardiaceae</taxon>
        <taxon>Actinomycetospora</taxon>
        <taxon>environmental samples</taxon>
    </lineage>
</organism>
<protein>
    <submittedName>
        <fullName evidence="1">Uncharacterized protein</fullName>
    </submittedName>
</protein>
<gene>
    <name evidence="1" type="ORF">AVDCRST_MAG54-2034</name>
</gene>
<dbReference type="EMBL" id="CADCTH010000271">
    <property type="protein sequence ID" value="CAA9251873.1"/>
    <property type="molecule type" value="Genomic_DNA"/>
</dbReference>